<evidence type="ECO:0000256" key="5">
    <source>
        <dbReference type="ARBA" id="ARBA00022692"/>
    </source>
</evidence>
<comment type="caution">
    <text evidence="10">The sequence shown here is derived from an EMBL/GenBank/DDBJ whole genome shotgun (WGS) entry which is preliminary data.</text>
</comment>
<dbReference type="STRING" id="64969.SAMN02745127_01508"/>
<dbReference type="InterPro" id="IPR021147">
    <property type="entry name" value="DUF697"/>
</dbReference>
<keyword evidence="6 9" id="KW-1133">Transmembrane helix</keyword>
<keyword evidence="3" id="KW-1003">Cell membrane</keyword>
<accession>A0A1T4PI20</accession>
<evidence type="ECO:0000256" key="7">
    <source>
        <dbReference type="ARBA" id="ARBA00023136"/>
    </source>
</evidence>
<dbReference type="PANTHER" id="PTHR39342">
    <property type="entry name" value="UPF0283 MEMBRANE PROTEIN YCJF"/>
    <property type="match status" value="1"/>
</dbReference>
<evidence type="ECO:0000313" key="11">
    <source>
        <dbReference type="Proteomes" id="UP000191418"/>
    </source>
</evidence>
<reference evidence="10 11" key="1">
    <citation type="submission" date="2017-01" db="EMBL/GenBank/DDBJ databases">
        <title>Genome Sequencing of a Marine Spirillum, Oceanospirillum multiglobuliferum ATCC 33336, from Japan.</title>
        <authorList>
            <person name="Carney J.G."/>
            <person name="Trachtenberg A.M."/>
            <person name="Rheaume B.A."/>
            <person name="Linnane J.D."/>
            <person name="Pitts N.L."/>
            <person name="Mykles D.L."/>
            <person name="Maclea K.S."/>
        </authorList>
    </citation>
    <scope>NUCLEOTIDE SEQUENCE [LARGE SCALE GENOMIC DNA]</scope>
    <source>
        <strain evidence="10 11">ATCC 33336</strain>
    </source>
</reference>
<evidence type="ECO:0000256" key="1">
    <source>
        <dbReference type="ARBA" id="ARBA00004429"/>
    </source>
</evidence>
<dbReference type="AlphaFoldDB" id="A0A1T4PI20"/>
<keyword evidence="7 9" id="KW-0472">Membrane</keyword>
<evidence type="ECO:0000256" key="6">
    <source>
        <dbReference type="ARBA" id="ARBA00022989"/>
    </source>
</evidence>
<feature type="compositionally biased region" description="Polar residues" evidence="8">
    <location>
        <begin position="15"/>
        <end position="24"/>
    </location>
</feature>
<dbReference type="PANTHER" id="PTHR39342:SF1">
    <property type="entry name" value="UPF0283 MEMBRANE PROTEIN YCJF"/>
    <property type="match status" value="1"/>
</dbReference>
<sequence>MTQKPGYIKGELPTKDQNNTQAIDQESADSRVPGYAAETERVSLKQPPEQASAVSSITATAPKAASTEAFFGGISKTVLSFAGLLLLMMLTNELLALWQNHWIAGSLGTLLLLLVVLGTLRVWRHERGALREVDQLKAEQETVQKALRAENLTDLKSALTPWLNRQAKVAPELITSFKATAQTRNTAEEYWQLYQLMVLRPLDQQADQLIQHYSLTTGTAVMVIPHAGLDGLVVLWRSRAMTRAIAQVYGLETTSLSAFRLFKQALITVMLVAGVETLAQEKLISEGSDELMNRILGGVSQSLLTARRTYKLGRLIQLACRPCGE</sequence>
<feature type="transmembrane region" description="Helical" evidence="9">
    <location>
        <begin position="102"/>
        <end position="123"/>
    </location>
</feature>
<evidence type="ECO:0000256" key="2">
    <source>
        <dbReference type="ARBA" id="ARBA00008255"/>
    </source>
</evidence>
<dbReference type="GO" id="GO:0005886">
    <property type="term" value="C:plasma membrane"/>
    <property type="evidence" value="ECO:0007669"/>
    <property type="project" value="UniProtKB-SubCell"/>
</dbReference>
<name>A0A1T4PI20_9GAMM</name>
<organism evidence="10 11">
    <name type="scientific">Oceanospirillum multiglobuliferum</name>
    <dbReference type="NCBI Taxonomy" id="64969"/>
    <lineage>
        <taxon>Bacteria</taxon>
        <taxon>Pseudomonadati</taxon>
        <taxon>Pseudomonadota</taxon>
        <taxon>Gammaproteobacteria</taxon>
        <taxon>Oceanospirillales</taxon>
        <taxon>Oceanospirillaceae</taxon>
        <taxon>Oceanospirillum</taxon>
    </lineage>
</organism>
<keyword evidence="4" id="KW-0997">Cell inner membrane</keyword>
<dbReference type="Proteomes" id="UP000191418">
    <property type="component" value="Unassembled WGS sequence"/>
</dbReference>
<feature type="region of interest" description="Disordered" evidence="8">
    <location>
        <begin position="1"/>
        <end position="31"/>
    </location>
</feature>
<dbReference type="EMBL" id="MTSM01000008">
    <property type="protein sequence ID" value="OPX55538.1"/>
    <property type="molecule type" value="Genomic_DNA"/>
</dbReference>
<keyword evidence="5 9" id="KW-0812">Transmembrane</keyword>
<dbReference type="OrthoDB" id="958025at2"/>
<evidence type="ECO:0008006" key="12">
    <source>
        <dbReference type="Google" id="ProtNLM"/>
    </source>
</evidence>
<comment type="subcellular location">
    <subcellularLocation>
        <location evidence="1">Cell inner membrane</location>
        <topology evidence="1">Multi-pass membrane protein</topology>
    </subcellularLocation>
</comment>
<proteinExistence type="inferred from homology"/>
<feature type="transmembrane region" description="Helical" evidence="9">
    <location>
        <begin position="69"/>
        <end position="90"/>
    </location>
</feature>
<evidence type="ECO:0000256" key="4">
    <source>
        <dbReference type="ARBA" id="ARBA00022519"/>
    </source>
</evidence>
<keyword evidence="11" id="KW-1185">Reference proteome</keyword>
<gene>
    <name evidence="10" type="ORF">BTE48_07900</name>
</gene>
<dbReference type="InterPro" id="IPR006507">
    <property type="entry name" value="UPF0283"/>
</dbReference>
<dbReference type="RefSeq" id="WP_078745115.1">
    <property type="nucleotide sequence ID" value="NZ_FUXG01000008.1"/>
</dbReference>
<evidence type="ECO:0000313" key="10">
    <source>
        <dbReference type="EMBL" id="OPX55538.1"/>
    </source>
</evidence>
<protein>
    <recommendedName>
        <fullName evidence="12">DUF697 domain-containing protein</fullName>
    </recommendedName>
</protein>
<dbReference type="Pfam" id="PF05128">
    <property type="entry name" value="DUF697"/>
    <property type="match status" value="1"/>
</dbReference>
<evidence type="ECO:0000256" key="3">
    <source>
        <dbReference type="ARBA" id="ARBA00022475"/>
    </source>
</evidence>
<evidence type="ECO:0000256" key="9">
    <source>
        <dbReference type="SAM" id="Phobius"/>
    </source>
</evidence>
<comment type="similarity">
    <text evidence="2">Belongs to the UPF0283 family.</text>
</comment>
<evidence type="ECO:0000256" key="8">
    <source>
        <dbReference type="SAM" id="MobiDB-lite"/>
    </source>
</evidence>